<reference evidence="1" key="1">
    <citation type="journal article" date="2014" name="Int. J. Syst. Evol. Microbiol.">
        <title>Complete genome sequence of Corynebacterium casei LMG S-19264T (=DSM 44701T), isolated from a smear-ripened cheese.</title>
        <authorList>
            <consortium name="US DOE Joint Genome Institute (JGI-PGF)"/>
            <person name="Walter F."/>
            <person name="Albersmeier A."/>
            <person name="Kalinowski J."/>
            <person name="Ruckert C."/>
        </authorList>
    </citation>
    <scope>NUCLEOTIDE SEQUENCE</scope>
    <source>
        <strain evidence="1">CGMCC 1.15762</strain>
    </source>
</reference>
<dbReference type="Proteomes" id="UP000617145">
    <property type="component" value="Unassembled WGS sequence"/>
</dbReference>
<keyword evidence="2" id="KW-1185">Reference proteome</keyword>
<evidence type="ECO:0008006" key="3">
    <source>
        <dbReference type="Google" id="ProtNLM"/>
    </source>
</evidence>
<dbReference type="AlphaFoldDB" id="A0A8J2ZJ14"/>
<comment type="caution">
    <text evidence="1">The sequence shown here is derived from an EMBL/GenBank/DDBJ whole genome shotgun (WGS) entry which is preliminary data.</text>
</comment>
<organism evidence="1 2">
    <name type="scientific">Salipiger pallidus</name>
    <dbReference type="NCBI Taxonomy" id="1775170"/>
    <lineage>
        <taxon>Bacteria</taxon>
        <taxon>Pseudomonadati</taxon>
        <taxon>Pseudomonadota</taxon>
        <taxon>Alphaproteobacteria</taxon>
        <taxon>Rhodobacterales</taxon>
        <taxon>Roseobacteraceae</taxon>
        <taxon>Salipiger</taxon>
    </lineage>
</organism>
<dbReference type="EMBL" id="BMJV01000003">
    <property type="protein sequence ID" value="GGG70307.1"/>
    <property type="molecule type" value="Genomic_DNA"/>
</dbReference>
<evidence type="ECO:0000313" key="2">
    <source>
        <dbReference type="Proteomes" id="UP000617145"/>
    </source>
</evidence>
<proteinExistence type="predicted"/>
<reference evidence="1" key="2">
    <citation type="submission" date="2020-09" db="EMBL/GenBank/DDBJ databases">
        <authorList>
            <person name="Sun Q."/>
            <person name="Zhou Y."/>
        </authorList>
    </citation>
    <scope>NUCLEOTIDE SEQUENCE</scope>
    <source>
        <strain evidence="1">CGMCC 1.15762</strain>
    </source>
</reference>
<sequence>MAQFKTLPLAVATVCSALAIGYFMEQGSKETLVYEAGEPMVVRDINDTSSGGVTPKAPRGPVTIAAPSATPVVAEATEAPTAPPDVSAAPDCRVTAEATSEAGAMIAFSLKAPCFADESVTLHHHGLMFSGLTDENGELSVQIPAMAERALVVAAFDSGDGATAVVDVPALAFYDRVALQWQGKTGLQLHAREFGAAYFSEAHIWAEHQGSIARLSGGKGGFMIRLGDERLSDPLIAEIYTFPTGAATRDGTVSLTVETEVTDANCAGNLKAQSLERLSGDDLRARDLTLDMPGCDSAGDFLVLKNLVEDLKIAAK</sequence>
<protein>
    <recommendedName>
        <fullName evidence="3">Translocase</fullName>
    </recommendedName>
</protein>
<dbReference type="RefSeq" id="WP_188789836.1">
    <property type="nucleotide sequence ID" value="NZ_BMJV01000003.1"/>
</dbReference>
<gene>
    <name evidence="1" type="ORF">GCM10011415_17370</name>
</gene>
<evidence type="ECO:0000313" key="1">
    <source>
        <dbReference type="EMBL" id="GGG70307.1"/>
    </source>
</evidence>
<accession>A0A8J2ZJ14</accession>
<name>A0A8J2ZJ14_9RHOB</name>